<dbReference type="InterPro" id="IPR009604">
    <property type="entry name" value="LsmAD_domain"/>
</dbReference>
<dbReference type="Gramene" id="AUR62016380-RA">
    <property type="protein sequence ID" value="AUR62016380-RA:cds"/>
    <property type="gene ID" value="AUR62016380"/>
</dbReference>
<protein>
    <recommendedName>
        <fullName evidence="2">Sm domain-containing protein</fullName>
    </recommendedName>
</protein>
<dbReference type="Pfam" id="PF14438">
    <property type="entry name" value="SM-ATX"/>
    <property type="match status" value="1"/>
</dbReference>
<feature type="compositionally biased region" description="Basic and acidic residues" evidence="1">
    <location>
        <begin position="99"/>
        <end position="111"/>
    </location>
</feature>
<proteinExistence type="predicted"/>
<dbReference type="EnsemblPlants" id="AUR62016380-RA">
    <property type="protein sequence ID" value="AUR62016380-RA:cds"/>
    <property type="gene ID" value="AUR62016380"/>
</dbReference>
<dbReference type="PROSITE" id="PS52002">
    <property type="entry name" value="SM"/>
    <property type="match status" value="1"/>
</dbReference>
<dbReference type="SMART" id="SM01272">
    <property type="entry name" value="LsmAD"/>
    <property type="match status" value="1"/>
</dbReference>
<dbReference type="InterPro" id="IPR045117">
    <property type="entry name" value="ATXN2-like"/>
</dbReference>
<dbReference type="InterPro" id="IPR047575">
    <property type="entry name" value="Sm"/>
</dbReference>
<evidence type="ECO:0000313" key="3">
    <source>
        <dbReference type="EnsemblPlants" id="AUR62016380-RA:cds"/>
    </source>
</evidence>
<sequence>MSPRRRPMISSVSVENAWVTQVNHTSSDIFTFVSDIFPFYFSLKSQKKIEIVVVCGIEIERECRRNVTALLQGGCVSLLRMNLQQAAQPRTSANGFNRRRVEKENSNRMDIKSQPGKSNPDRVTSAGITSGSRIVGSESPSRDRLVYLTTCLIGHHVEVQVKNGSVYSGIFHATSADKDFGAVLKMARLIKDVSLRAQKVTSDSVVKAPSKTLIIPANELVQIVAKDVPVTRDGLSNELRGESRQDIMLDSYISHSRHVEGGRELEPWMPDKDDPLCPELDNVFDSSWTGSWDQFKVNEKLFGVKSTFNEELYTTKLEKGPRTRELEEEARRIAREIEGEETHDLHLAEERGVNPYDGFDIDEETKYSAVYRGADDSGCADEDILLNSRDAETFGDSTGPAFGRSFADVASGKSGKGFEGGRVPSRSTGKDEIHPTQFNANQDFHCSGSLASDHSSNAIDVFEDDNRVQGNYVDDQGGKILFKETLSEDAHSGKADGESDLQPSWNAKRSGSEKTHVSSLTATTSDVNTKPVEKTSSSELIEDSSGKGHVLTEPTNSRGRPGSSASSTSETGAATTAPSGPALSPSSSMGSLSSEKSTLNPNAKEFKFNPNAKCFVPTQSPLRPPSPVNDASFYFPSTMPTVPHMHGMPVGMGVGPSFVGPQPMLFNPQAAGMQSPQAYFPANGPQYGQQMILGHPRQVMYMPGYPALRGGLCLSKVLEVGFGMKLREGIPEYGG</sequence>
<dbReference type="GO" id="GO:0010494">
    <property type="term" value="C:cytoplasmic stress granule"/>
    <property type="evidence" value="ECO:0007669"/>
    <property type="project" value="TreeGrafter"/>
</dbReference>
<reference evidence="3" key="2">
    <citation type="submission" date="2021-03" db="UniProtKB">
        <authorList>
            <consortium name="EnsemblPlants"/>
        </authorList>
    </citation>
    <scope>IDENTIFICATION</scope>
</reference>
<feature type="domain" description="Sm" evidence="2">
    <location>
        <begin position="144"/>
        <end position="209"/>
    </location>
</feature>
<dbReference type="AlphaFoldDB" id="A0A803LN51"/>
<dbReference type="GO" id="GO:0034063">
    <property type="term" value="P:stress granule assembly"/>
    <property type="evidence" value="ECO:0007669"/>
    <property type="project" value="TreeGrafter"/>
</dbReference>
<dbReference type="OMA" id="ISQACHE"/>
<dbReference type="InterPro" id="IPR025852">
    <property type="entry name" value="SM_dom_ATX"/>
</dbReference>
<reference evidence="3" key="1">
    <citation type="journal article" date="2017" name="Nature">
        <title>The genome of Chenopodium quinoa.</title>
        <authorList>
            <person name="Jarvis D.E."/>
            <person name="Ho Y.S."/>
            <person name="Lightfoot D.J."/>
            <person name="Schmoeckel S.M."/>
            <person name="Li B."/>
            <person name="Borm T.J.A."/>
            <person name="Ohyanagi H."/>
            <person name="Mineta K."/>
            <person name="Michell C.T."/>
            <person name="Saber N."/>
            <person name="Kharbatia N.M."/>
            <person name="Rupper R.R."/>
            <person name="Sharp A.R."/>
            <person name="Dally N."/>
            <person name="Boughton B.A."/>
            <person name="Woo Y.H."/>
            <person name="Gao G."/>
            <person name="Schijlen E.G.W.M."/>
            <person name="Guo X."/>
            <person name="Momin A.A."/>
            <person name="Negrao S."/>
            <person name="Al-Babili S."/>
            <person name="Gehring C."/>
            <person name="Roessner U."/>
            <person name="Jung C."/>
            <person name="Murphy K."/>
            <person name="Arold S.T."/>
            <person name="Gojobori T."/>
            <person name="van der Linden C.G."/>
            <person name="van Loo E.N."/>
            <person name="Jellen E.N."/>
            <person name="Maughan P.J."/>
            <person name="Tester M."/>
        </authorList>
    </citation>
    <scope>NUCLEOTIDE SEQUENCE [LARGE SCALE GENOMIC DNA]</scope>
    <source>
        <strain evidence="3">cv. PI 614886</strain>
    </source>
</reference>
<dbReference type="Pfam" id="PF07145">
    <property type="entry name" value="PAM2"/>
    <property type="match status" value="1"/>
</dbReference>
<dbReference type="InterPro" id="IPR009818">
    <property type="entry name" value="PAM2_motif"/>
</dbReference>
<feature type="compositionally biased region" description="Low complexity" evidence="1">
    <location>
        <begin position="557"/>
        <end position="598"/>
    </location>
</feature>
<feature type="region of interest" description="Disordered" evidence="1">
    <location>
        <begin position="491"/>
        <end position="604"/>
    </location>
</feature>
<dbReference type="Proteomes" id="UP000596660">
    <property type="component" value="Unplaced"/>
</dbReference>
<dbReference type="Pfam" id="PF06741">
    <property type="entry name" value="LsmAD"/>
    <property type="match status" value="1"/>
</dbReference>
<feature type="compositionally biased region" description="Polar residues" evidence="1">
    <location>
        <begin position="517"/>
        <end position="539"/>
    </location>
</feature>
<evidence type="ECO:0000256" key="1">
    <source>
        <dbReference type="SAM" id="MobiDB-lite"/>
    </source>
</evidence>
<dbReference type="GO" id="GO:0003729">
    <property type="term" value="F:mRNA binding"/>
    <property type="evidence" value="ECO:0007669"/>
    <property type="project" value="TreeGrafter"/>
</dbReference>
<dbReference type="PANTHER" id="PTHR12854:SF7">
    <property type="entry name" value="ATAXIN-2 HOMOLOG"/>
    <property type="match status" value="1"/>
</dbReference>
<accession>A0A803LN51</accession>
<name>A0A803LN51_CHEQI</name>
<feature type="region of interest" description="Disordered" evidence="1">
    <location>
        <begin position="409"/>
        <end position="436"/>
    </location>
</feature>
<keyword evidence="4" id="KW-1185">Reference proteome</keyword>
<dbReference type="PANTHER" id="PTHR12854">
    <property type="entry name" value="ATAXIN 2-RELATED"/>
    <property type="match status" value="1"/>
</dbReference>
<evidence type="ECO:0000259" key="2">
    <source>
        <dbReference type="PROSITE" id="PS52002"/>
    </source>
</evidence>
<feature type="region of interest" description="Disordered" evidence="1">
    <location>
        <begin position="89"/>
        <end position="136"/>
    </location>
</feature>
<organism evidence="3 4">
    <name type="scientific">Chenopodium quinoa</name>
    <name type="common">Quinoa</name>
    <dbReference type="NCBI Taxonomy" id="63459"/>
    <lineage>
        <taxon>Eukaryota</taxon>
        <taxon>Viridiplantae</taxon>
        <taxon>Streptophyta</taxon>
        <taxon>Embryophyta</taxon>
        <taxon>Tracheophyta</taxon>
        <taxon>Spermatophyta</taxon>
        <taxon>Magnoliopsida</taxon>
        <taxon>eudicotyledons</taxon>
        <taxon>Gunneridae</taxon>
        <taxon>Pentapetalae</taxon>
        <taxon>Caryophyllales</taxon>
        <taxon>Chenopodiaceae</taxon>
        <taxon>Chenopodioideae</taxon>
        <taxon>Atripliceae</taxon>
        <taxon>Chenopodium</taxon>
    </lineage>
</organism>
<evidence type="ECO:0000313" key="4">
    <source>
        <dbReference type="Proteomes" id="UP000596660"/>
    </source>
</evidence>